<dbReference type="InParanoid" id="I7LXH1"/>
<dbReference type="RefSeq" id="XP_001024878.2">
    <property type="nucleotide sequence ID" value="XM_001024878.2"/>
</dbReference>
<feature type="region of interest" description="Disordered" evidence="5">
    <location>
        <begin position="380"/>
        <end position="427"/>
    </location>
</feature>
<feature type="compositionally biased region" description="Polar residues" evidence="5">
    <location>
        <begin position="380"/>
        <end position="421"/>
    </location>
</feature>
<dbReference type="PROSITE" id="PS50082">
    <property type="entry name" value="WD_REPEATS_2"/>
    <property type="match status" value="3"/>
</dbReference>
<evidence type="ECO:0000256" key="4">
    <source>
        <dbReference type="SAM" id="Coils"/>
    </source>
</evidence>
<organism evidence="7 8">
    <name type="scientific">Tetrahymena thermophila (strain SB210)</name>
    <dbReference type="NCBI Taxonomy" id="312017"/>
    <lineage>
        <taxon>Eukaryota</taxon>
        <taxon>Sar</taxon>
        <taxon>Alveolata</taxon>
        <taxon>Ciliophora</taxon>
        <taxon>Intramacronucleata</taxon>
        <taxon>Oligohymenophorea</taxon>
        <taxon>Hymenostomatida</taxon>
        <taxon>Tetrahymenina</taxon>
        <taxon>Tetrahymenidae</taxon>
        <taxon>Tetrahymena</taxon>
    </lineage>
</organism>
<dbReference type="PANTHER" id="PTHR19863">
    <property type="entry name" value="NEMITIN (NEURONAL ENRICHED MAP INTERACTING PROTEIN) HOMOLOG"/>
    <property type="match status" value="1"/>
</dbReference>
<feature type="compositionally biased region" description="Polar residues" evidence="5">
    <location>
        <begin position="659"/>
        <end position="672"/>
    </location>
</feature>
<dbReference type="PROSITE" id="PS50897">
    <property type="entry name" value="CTLH"/>
    <property type="match status" value="1"/>
</dbReference>
<feature type="compositionally biased region" description="Low complexity" evidence="5">
    <location>
        <begin position="687"/>
        <end position="698"/>
    </location>
</feature>
<reference evidence="8" key="1">
    <citation type="journal article" date="2006" name="PLoS Biol.">
        <title>Macronuclear genome sequence of the ciliate Tetrahymena thermophila, a model eukaryote.</title>
        <authorList>
            <person name="Eisen J.A."/>
            <person name="Coyne R.S."/>
            <person name="Wu M."/>
            <person name="Wu D."/>
            <person name="Thiagarajan M."/>
            <person name="Wortman J.R."/>
            <person name="Badger J.H."/>
            <person name="Ren Q."/>
            <person name="Amedeo P."/>
            <person name="Jones K.M."/>
            <person name="Tallon L.J."/>
            <person name="Delcher A.L."/>
            <person name="Salzberg S.L."/>
            <person name="Silva J.C."/>
            <person name="Haas B.J."/>
            <person name="Majoros W.H."/>
            <person name="Farzad M."/>
            <person name="Carlton J.M."/>
            <person name="Smith R.K. Jr."/>
            <person name="Garg J."/>
            <person name="Pearlman R.E."/>
            <person name="Karrer K.M."/>
            <person name="Sun L."/>
            <person name="Manning G."/>
            <person name="Elde N.C."/>
            <person name="Turkewitz A.P."/>
            <person name="Asai D.J."/>
            <person name="Wilkes D.E."/>
            <person name="Wang Y."/>
            <person name="Cai H."/>
            <person name="Collins K."/>
            <person name="Stewart B.A."/>
            <person name="Lee S.R."/>
            <person name="Wilamowska K."/>
            <person name="Weinberg Z."/>
            <person name="Ruzzo W.L."/>
            <person name="Wloga D."/>
            <person name="Gaertig J."/>
            <person name="Frankel J."/>
            <person name="Tsao C.-C."/>
            <person name="Gorovsky M.A."/>
            <person name="Keeling P.J."/>
            <person name="Waller R.F."/>
            <person name="Patron N.J."/>
            <person name="Cherry J.M."/>
            <person name="Stover N.A."/>
            <person name="Krieger C.J."/>
            <person name="del Toro C."/>
            <person name="Ryder H.F."/>
            <person name="Williamson S.C."/>
            <person name="Barbeau R.A."/>
            <person name="Hamilton E.P."/>
            <person name="Orias E."/>
        </authorList>
    </citation>
    <scope>NUCLEOTIDE SEQUENCE [LARGE SCALE GENOMIC DNA]</scope>
    <source>
        <strain evidence="8">SB210</strain>
    </source>
</reference>
<dbReference type="CDD" id="cd00200">
    <property type="entry name" value="WD40"/>
    <property type="match status" value="1"/>
</dbReference>
<dbReference type="InterPro" id="IPR040067">
    <property type="entry name" value="WDR47"/>
</dbReference>
<dbReference type="InterPro" id="IPR001680">
    <property type="entry name" value="WD40_rpt"/>
</dbReference>
<evidence type="ECO:0000256" key="3">
    <source>
        <dbReference type="PROSITE-ProRule" id="PRU00221"/>
    </source>
</evidence>
<dbReference type="PANTHER" id="PTHR19863:SF5">
    <property type="entry name" value="WD REPEAT-CONTAINING PROTEIN 47"/>
    <property type="match status" value="1"/>
</dbReference>
<dbReference type="STRING" id="312017.I7LXH1"/>
<dbReference type="KEGG" id="tet:TTHERM_00241520"/>
<dbReference type="EMBL" id="GG662443">
    <property type="protein sequence ID" value="EAS04633.2"/>
    <property type="molecule type" value="Genomic_DNA"/>
</dbReference>
<evidence type="ECO:0000256" key="5">
    <source>
        <dbReference type="SAM" id="MobiDB-lite"/>
    </source>
</evidence>
<accession>I7LXH1</accession>
<dbReference type="AlphaFoldDB" id="I7LXH1"/>
<evidence type="ECO:0000259" key="6">
    <source>
        <dbReference type="PROSITE" id="PS50897"/>
    </source>
</evidence>
<feature type="compositionally biased region" description="Polar residues" evidence="5">
    <location>
        <begin position="701"/>
        <end position="729"/>
    </location>
</feature>
<feature type="region of interest" description="Disordered" evidence="5">
    <location>
        <begin position="687"/>
        <end position="729"/>
    </location>
</feature>
<dbReference type="SMART" id="SM00320">
    <property type="entry name" value="WD40"/>
    <property type="match status" value="6"/>
</dbReference>
<dbReference type="eggNOG" id="KOG0641">
    <property type="taxonomic scope" value="Eukaryota"/>
</dbReference>
<protein>
    <submittedName>
        <fullName evidence="7">WD domain, G-beta repeat protein</fullName>
    </submittedName>
</protein>
<feature type="compositionally biased region" description="Polar residues" evidence="5">
    <location>
        <begin position="770"/>
        <end position="806"/>
    </location>
</feature>
<feature type="compositionally biased region" description="Low complexity" evidence="5">
    <location>
        <begin position="753"/>
        <end position="769"/>
    </location>
</feature>
<evidence type="ECO:0000256" key="1">
    <source>
        <dbReference type="ARBA" id="ARBA00022574"/>
    </source>
</evidence>
<keyword evidence="4" id="KW-0175">Coiled coil</keyword>
<dbReference type="InterPro" id="IPR036322">
    <property type="entry name" value="WD40_repeat_dom_sf"/>
</dbReference>
<name>I7LXH1_TETTS</name>
<dbReference type="Gene3D" id="2.130.10.10">
    <property type="entry name" value="YVTN repeat-like/Quinoprotein amine dehydrogenase"/>
    <property type="match status" value="2"/>
</dbReference>
<feature type="region of interest" description="Disordered" evidence="5">
    <location>
        <begin position="628"/>
        <end position="672"/>
    </location>
</feature>
<feature type="domain" description="CTLH" evidence="6">
    <location>
        <begin position="43"/>
        <end position="100"/>
    </location>
</feature>
<feature type="compositionally biased region" description="Acidic residues" evidence="5">
    <location>
        <begin position="551"/>
        <end position="562"/>
    </location>
</feature>
<dbReference type="SUPFAM" id="SSF50978">
    <property type="entry name" value="WD40 repeat-like"/>
    <property type="match status" value="1"/>
</dbReference>
<evidence type="ECO:0000313" key="7">
    <source>
        <dbReference type="EMBL" id="EAS04633.2"/>
    </source>
</evidence>
<feature type="repeat" description="WD" evidence="3">
    <location>
        <begin position="973"/>
        <end position="1014"/>
    </location>
</feature>
<feature type="coiled-coil region" evidence="4">
    <location>
        <begin position="290"/>
        <end position="317"/>
    </location>
</feature>
<feature type="region of interest" description="Disordered" evidence="5">
    <location>
        <begin position="540"/>
        <end position="562"/>
    </location>
</feature>
<evidence type="ECO:0000256" key="2">
    <source>
        <dbReference type="ARBA" id="ARBA00022737"/>
    </source>
</evidence>
<dbReference type="PROSITE" id="PS00678">
    <property type="entry name" value="WD_REPEATS_1"/>
    <property type="match status" value="1"/>
</dbReference>
<dbReference type="InterPro" id="IPR006595">
    <property type="entry name" value="CTLH_C"/>
</dbReference>
<feature type="repeat" description="WD" evidence="3">
    <location>
        <begin position="1083"/>
        <end position="1124"/>
    </location>
</feature>
<dbReference type="PROSITE" id="PS50896">
    <property type="entry name" value="LISH"/>
    <property type="match status" value="1"/>
</dbReference>
<dbReference type="GeneID" id="7828328"/>
<dbReference type="InterPro" id="IPR019775">
    <property type="entry name" value="WD40_repeat_CS"/>
</dbReference>
<dbReference type="Pfam" id="PF00400">
    <property type="entry name" value="WD40"/>
    <property type="match status" value="3"/>
</dbReference>
<sequence>MDIHFQVADNELYLLILKFLKERGLFKSYIALETETKTSLVKYPSELAILRKLILEGEFEESEQFLVPFIEKFSFKMNPAMYEIKKQYFLELLEIGPDYQIMTRLLKSIQQFTSKENYKRLFFLLSIENIKEHPDYANWSPEMGRLECFEKVKNCIEEVYNFGQQDENIIHNELPQIIEKLINNELKDKQKFERVISECYKNNSNQLSILDDSIISQSAAKYKVNFFSDQEDKTPAFDAYKSVNFPFQAKQQQQGQRVNIQGQTSVTQAKPFFSVIQKNNKIENESVLNSQLHQSQLQQIQNEIKRNELDFMELDESQLEESHQTEFLENYQNKIRQQPNRSMIKGQKLLASNNNPSMDGSSYYYGPGFVQSEHLGNNQNWDSNYYSQSMPPQQQVQGLKPVSNNNQGAGKSQALTHSQQSEQEKKLQNQLHHLIKESNNSHQALHKNLENSLQKQQLLLQQQQQINQQEKKASLLFINQQNQENNVPAELLTVDLDMVKSSSVKNMKRKQLFFHYRNKQNHKQDIPFINFQNINNQQGSEEDQYTNQNQEGEDYDEDQEDEDIVNDDDDIQENEGEEDNDVYKQQHHNQLNFYRNQENQEQSQAESRNFGYNQSELIDEQNQTIQNKGKQFYGGDNNQDYEERTKKSSNKSNLNSLNQSAASTGSKLRQSNQGINQHNLSELGAKISQQSAQSSQIKESGVSQHSKNKQGSSFINNPSNTGSAVQNQGQDQEDFQLYSFPKEFFNQTTDLSKQGQYSQVKQPQQSKSQTWQHNQQTNNLNYQGQLQNKGNFSNTSHQKNHNQNLQESQRIFSYDYTELIEVCQIQDSQPIRTAQFSPDGEFFALGTNSKSIKCFSIKEIVKNYRKNETSFPIWEKKNHHDGSIYTIDWSKTIGDKQFIATGSLDMTIKVIRVPTFQSENLEKEFKTVTLNGHKGIVRTLRFHPDSTQIYSAGLPDTSIMIWDLEKKCLLGKLDGHTNAINSLDIDGEGNTLVSVSKDNTLRVWDLKANKQIRCIDLTNKKYDQLNYVNLNNGFSNTNLKNLLKFSKKQIKSAVNENTACVAHTNGLVSVWDLNNPSRSLYEIKNHTADCRSVEFDPTGNYMISTSFDKSICIYNIEEEKIVTKINNHSDRVVLSKFHPFFPFVLSTSADSTSRVFAPSEFIKNFQC</sequence>
<gene>
    <name evidence="7" type="ORF">TTHERM_00241520</name>
</gene>
<dbReference type="Proteomes" id="UP000009168">
    <property type="component" value="Unassembled WGS sequence"/>
</dbReference>
<dbReference type="InterPro" id="IPR015943">
    <property type="entry name" value="WD40/YVTN_repeat-like_dom_sf"/>
</dbReference>
<dbReference type="OrthoDB" id="286888at2759"/>
<feature type="region of interest" description="Disordered" evidence="5">
    <location>
        <begin position="751"/>
        <end position="806"/>
    </location>
</feature>
<keyword evidence="8" id="KW-1185">Reference proteome</keyword>
<keyword evidence="2" id="KW-0677">Repeat</keyword>
<feature type="repeat" description="WD" evidence="3">
    <location>
        <begin position="930"/>
        <end position="965"/>
    </location>
</feature>
<dbReference type="PROSITE" id="PS50294">
    <property type="entry name" value="WD_REPEATS_REGION"/>
    <property type="match status" value="2"/>
</dbReference>
<dbReference type="InterPro" id="IPR006594">
    <property type="entry name" value="LisH"/>
</dbReference>
<keyword evidence="1 3" id="KW-0853">WD repeat</keyword>
<proteinExistence type="predicted"/>
<evidence type="ECO:0000313" key="8">
    <source>
        <dbReference type="Proteomes" id="UP000009168"/>
    </source>
</evidence>